<dbReference type="RefSeq" id="WP_160550919.1">
    <property type="nucleotide sequence ID" value="NZ_CP047650.1"/>
</dbReference>
<protein>
    <submittedName>
        <fullName evidence="3">Uncharacterized protein</fullName>
    </submittedName>
</protein>
<accession>A0A857J2X1</accession>
<dbReference type="EMBL" id="CP047650">
    <property type="protein sequence ID" value="QHI97401.1"/>
    <property type="molecule type" value="Genomic_DNA"/>
</dbReference>
<feature type="compositionally biased region" description="Basic and acidic residues" evidence="1">
    <location>
        <begin position="75"/>
        <end position="106"/>
    </location>
</feature>
<dbReference type="Gene3D" id="3.30.1150.10">
    <property type="match status" value="1"/>
</dbReference>
<keyword evidence="4" id="KW-1185">Reference proteome</keyword>
<dbReference type="AlphaFoldDB" id="A0A857J2X1"/>
<organism evidence="3 4">
    <name type="scientific">Xylophilus rhododendri</name>
    <dbReference type="NCBI Taxonomy" id="2697032"/>
    <lineage>
        <taxon>Bacteria</taxon>
        <taxon>Pseudomonadati</taxon>
        <taxon>Pseudomonadota</taxon>
        <taxon>Betaproteobacteria</taxon>
        <taxon>Burkholderiales</taxon>
        <taxon>Xylophilus</taxon>
    </lineage>
</organism>
<dbReference type="Proteomes" id="UP000464787">
    <property type="component" value="Chromosome"/>
</dbReference>
<evidence type="ECO:0000256" key="1">
    <source>
        <dbReference type="SAM" id="MobiDB-lite"/>
    </source>
</evidence>
<keyword evidence="2" id="KW-1133">Transmembrane helix</keyword>
<name>A0A857J2X1_9BURK</name>
<evidence type="ECO:0000313" key="3">
    <source>
        <dbReference type="EMBL" id="QHI97401.1"/>
    </source>
</evidence>
<feature type="compositionally biased region" description="Pro residues" evidence="1">
    <location>
        <begin position="62"/>
        <end position="74"/>
    </location>
</feature>
<keyword evidence="2" id="KW-0812">Transmembrane</keyword>
<gene>
    <name evidence="3" type="ORF">GT347_05025</name>
</gene>
<feature type="region of interest" description="Disordered" evidence="1">
    <location>
        <begin position="52"/>
        <end position="122"/>
    </location>
</feature>
<keyword evidence="2" id="KW-0472">Membrane</keyword>
<sequence>MNLSPAGTARSPATSRGAGWWRRWGGHAIGALVLLALVLLAWRLLSDTAGQKRKSADTPMLMLPPPPPPPPVPEKPPEPEPEKIKPEPVEPKPTPERPLDAPKDDSPPSPSKDLGDPVTIDGAAQAGTDAFGIAAGRGGGMTGGGPGGGGLGAGSYARYVSNALQQGLARDARTRLLAFEDIQIELWLDADGRTAQVRLLRGTGDKQIDDAVLAMVRELDRIDERPPASLRFPLRVSMRGRRP</sequence>
<evidence type="ECO:0000256" key="2">
    <source>
        <dbReference type="SAM" id="Phobius"/>
    </source>
</evidence>
<reference evidence="3 4" key="1">
    <citation type="submission" date="2020-01" db="EMBL/GenBank/DDBJ databases">
        <title>Genome sequencing of strain KACC 21265.</title>
        <authorList>
            <person name="Heo J."/>
            <person name="Kim S.-J."/>
            <person name="Kim J.-S."/>
            <person name="Hong S.-B."/>
            <person name="Kwon S.-W."/>
        </authorList>
    </citation>
    <scope>NUCLEOTIDE SEQUENCE [LARGE SCALE GENOMIC DNA]</scope>
    <source>
        <strain evidence="3 4">KACC 21265</strain>
    </source>
</reference>
<dbReference type="SUPFAM" id="SSF74653">
    <property type="entry name" value="TolA/TonB C-terminal domain"/>
    <property type="match status" value="1"/>
</dbReference>
<feature type="transmembrane region" description="Helical" evidence="2">
    <location>
        <begin position="24"/>
        <end position="45"/>
    </location>
</feature>
<evidence type="ECO:0000313" key="4">
    <source>
        <dbReference type="Proteomes" id="UP000464787"/>
    </source>
</evidence>
<dbReference type="KEGG" id="xyk:GT347_05025"/>
<proteinExistence type="predicted"/>